<accession>A0ABR9XWA8</accession>
<evidence type="ECO:0000313" key="5">
    <source>
        <dbReference type="EMBL" id="MBF0753071.1"/>
    </source>
</evidence>
<dbReference type="SMART" id="SM00421">
    <property type="entry name" value="HTH_LUXR"/>
    <property type="match status" value="1"/>
</dbReference>
<evidence type="ECO:0000259" key="4">
    <source>
        <dbReference type="PROSITE" id="PS50043"/>
    </source>
</evidence>
<comment type="caution">
    <text evidence="5">The sequence shown here is derived from an EMBL/GenBank/DDBJ whole genome shotgun (WGS) entry which is preliminary data.</text>
</comment>
<organism evidence="5 6">
    <name type="scientific">Jeotgalicoccus nanhaiensis</name>
    <dbReference type="NCBI Taxonomy" id="568603"/>
    <lineage>
        <taxon>Bacteria</taxon>
        <taxon>Bacillati</taxon>
        <taxon>Bacillota</taxon>
        <taxon>Bacilli</taxon>
        <taxon>Bacillales</taxon>
        <taxon>Staphylococcaceae</taxon>
        <taxon>Jeotgalicoccus</taxon>
    </lineage>
</organism>
<dbReference type="PANTHER" id="PTHR44688:SF16">
    <property type="entry name" value="DNA-BINDING TRANSCRIPTIONAL ACTIVATOR DEVR_DOSR"/>
    <property type="match status" value="1"/>
</dbReference>
<gene>
    <name evidence="5" type="ORF">IR135_02210</name>
</gene>
<name>A0ABR9XWA8_9STAP</name>
<dbReference type="SUPFAM" id="SSF46894">
    <property type="entry name" value="C-terminal effector domain of the bipartite response regulators"/>
    <property type="match status" value="1"/>
</dbReference>
<dbReference type="InterPro" id="IPR036388">
    <property type="entry name" value="WH-like_DNA-bd_sf"/>
</dbReference>
<protein>
    <submittedName>
        <fullName evidence="5">Helix-turn-helix transcriptional regulator</fullName>
    </submittedName>
</protein>
<keyword evidence="6" id="KW-1185">Reference proteome</keyword>
<feature type="domain" description="HTH luxR-type" evidence="4">
    <location>
        <begin position="161"/>
        <end position="226"/>
    </location>
</feature>
<keyword evidence="2" id="KW-0238">DNA-binding</keyword>
<dbReference type="PROSITE" id="PS50043">
    <property type="entry name" value="HTH_LUXR_2"/>
    <property type="match status" value="1"/>
</dbReference>
<dbReference type="Gene3D" id="1.10.10.10">
    <property type="entry name" value="Winged helix-like DNA-binding domain superfamily/Winged helix DNA-binding domain"/>
    <property type="match status" value="1"/>
</dbReference>
<proteinExistence type="predicted"/>
<dbReference type="InterPro" id="IPR000792">
    <property type="entry name" value="Tscrpt_reg_LuxR_C"/>
</dbReference>
<dbReference type="InterPro" id="IPR016032">
    <property type="entry name" value="Sig_transdc_resp-reg_C-effctor"/>
</dbReference>
<keyword evidence="1" id="KW-0805">Transcription regulation</keyword>
<evidence type="ECO:0000313" key="6">
    <source>
        <dbReference type="Proteomes" id="UP000647980"/>
    </source>
</evidence>
<reference evidence="5 6" key="1">
    <citation type="submission" date="2020-10" db="EMBL/GenBank/DDBJ databases">
        <title>Mouse Oral microbiota.</title>
        <authorList>
            <person name="Joseph S."/>
            <person name="Aduse-Opoku J."/>
        </authorList>
    </citation>
    <scope>NUCLEOTIDE SEQUENCE [LARGE SCALE GENOMIC DNA]</scope>
    <source>
        <strain evidence="5 6">19428wE5_W307</strain>
    </source>
</reference>
<dbReference type="Pfam" id="PF00196">
    <property type="entry name" value="GerE"/>
    <property type="match status" value="1"/>
</dbReference>
<dbReference type="PANTHER" id="PTHR44688">
    <property type="entry name" value="DNA-BINDING TRANSCRIPTIONAL ACTIVATOR DEVR_DOSR"/>
    <property type="match status" value="1"/>
</dbReference>
<dbReference type="CDD" id="cd06170">
    <property type="entry name" value="LuxR_C_like"/>
    <property type="match status" value="1"/>
</dbReference>
<dbReference type="Proteomes" id="UP000647980">
    <property type="component" value="Unassembled WGS sequence"/>
</dbReference>
<dbReference type="PRINTS" id="PR00038">
    <property type="entry name" value="HTHLUXR"/>
</dbReference>
<dbReference type="RefSeq" id="WP_135096299.1">
    <property type="nucleotide sequence ID" value="NZ_JADGLW010000001.1"/>
</dbReference>
<keyword evidence="3" id="KW-0804">Transcription</keyword>
<evidence type="ECO:0000256" key="3">
    <source>
        <dbReference type="ARBA" id="ARBA00023163"/>
    </source>
</evidence>
<dbReference type="EMBL" id="JADGLW010000001">
    <property type="protein sequence ID" value="MBF0753071.1"/>
    <property type="molecule type" value="Genomic_DNA"/>
</dbReference>
<evidence type="ECO:0000256" key="1">
    <source>
        <dbReference type="ARBA" id="ARBA00023015"/>
    </source>
</evidence>
<sequence>MIDSLTFSSQFEVIDKEASHEGKLIAMLESFIELFPVENAYLFRYSSIGYLGEGVIALEKGQIHYIHEERYDVRTLPAIMTDIQNKKAAFTSNKELVKLTPSNHVIDKAVTSFLVVPIMQRGIVTAFIYSSLFKAEANFDNDLLNTISNFGKKSGELIYETHIDKNILSKREFEVMKDISNGFVVKEIAERYTIGESTVEQYIKQARKKLNASNRSHAVAIMFRLGIL</sequence>
<evidence type="ECO:0000256" key="2">
    <source>
        <dbReference type="ARBA" id="ARBA00023125"/>
    </source>
</evidence>